<gene>
    <name evidence="1" type="ORF">C1280_21805</name>
</gene>
<dbReference type="AlphaFoldDB" id="A0A2Z3H0V0"/>
<dbReference type="EMBL" id="CP025958">
    <property type="protein sequence ID" value="AWM39358.1"/>
    <property type="molecule type" value="Genomic_DNA"/>
</dbReference>
<dbReference type="Proteomes" id="UP000245802">
    <property type="component" value="Chromosome"/>
</dbReference>
<dbReference type="KEGG" id="gog:C1280_21805"/>
<accession>A0A2Z3H0V0</accession>
<keyword evidence="2" id="KW-1185">Reference proteome</keyword>
<protein>
    <submittedName>
        <fullName evidence="1">Uncharacterized protein</fullName>
    </submittedName>
</protein>
<sequence length="133" mass="13765">MTAAKTFRTGPIAIPTAAPGEAQNLLSPPGAIGGVNAGICAQCIELRAIHVTNDSLATAKFSLFLGASGAAAAGTALIAEQSVRPGETLTFWRMLRVNYLEYITGFANAVNALVVTFEGQIGVGELWTTQLEA</sequence>
<proteinExistence type="predicted"/>
<reference evidence="1 2" key="1">
    <citation type="submission" date="2018-01" db="EMBL/GenBank/DDBJ databases">
        <title>G. obscuriglobus.</title>
        <authorList>
            <person name="Franke J."/>
            <person name="Blomberg W."/>
            <person name="Selmecki A."/>
        </authorList>
    </citation>
    <scope>NUCLEOTIDE SEQUENCE [LARGE SCALE GENOMIC DNA]</scope>
    <source>
        <strain evidence="1 2">DSM 5831</strain>
    </source>
</reference>
<organism evidence="1 2">
    <name type="scientific">Gemmata obscuriglobus</name>
    <dbReference type="NCBI Taxonomy" id="114"/>
    <lineage>
        <taxon>Bacteria</taxon>
        <taxon>Pseudomonadati</taxon>
        <taxon>Planctomycetota</taxon>
        <taxon>Planctomycetia</taxon>
        <taxon>Gemmatales</taxon>
        <taxon>Gemmataceae</taxon>
        <taxon>Gemmata</taxon>
    </lineage>
</organism>
<name>A0A2Z3H0V0_9BACT</name>
<evidence type="ECO:0000313" key="2">
    <source>
        <dbReference type="Proteomes" id="UP000245802"/>
    </source>
</evidence>
<dbReference type="RefSeq" id="WP_010033844.1">
    <property type="nucleotide sequence ID" value="NZ_CP025958.1"/>
</dbReference>
<evidence type="ECO:0000313" key="1">
    <source>
        <dbReference type="EMBL" id="AWM39358.1"/>
    </source>
</evidence>